<accession>A0A1C3YBY4</accession>
<proteinExistence type="predicted"/>
<dbReference type="EMBL" id="FMAJ01000026">
    <property type="protein sequence ID" value="SCB61905.1"/>
    <property type="molecule type" value="Genomic_DNA"/>
</dbReference>
<dbReference type="STRING" id="1138170.GA0061105_12636"/>
<reference evidence="2 3" key="1">
    <citation type="submission" date="2016-08" db="EMBL/GenBank/DDBJ databases">
        <authorList>
            <person name="Seilhamer J.J."/>
        </authorList>
    </citation>
    <scope>NUCLEOTIDE SEQUENCE [LARGE SCALE GENOMIC DNA]</scope>
    <source>
        <strain evidence="2 3">HBR26</strain>
    </source>
</reference>
<dbReference type="Pfam" id="PF10041">
    <property type="entry name" value="DUF2277"/>
    <property type="match status" value="1"/>
</dbReference>
<dbReference type="Proteomes" id="UP000198723">
    <property type="component" value="Unassembled WGS sequence"/>
</dbReference>
<evidence type="ECO:0008006" key="4">
    <source>
        <dbReference type="Google" id="ProtNLM"/>
    </source>
</evidence>
<feature type="region of interest" description="Disordered" evidence="1">
    <location>
        <begin position="1"/>
        <end position="29"/>
    </location>
</feature>
<evidence type="ECO:0000313" key="2">
    <source>
        <dbReference type="EMBL" id="SCB61905.1"/>
    </source>
</evidence>
<feature type="region of interest" description="Disordered" evidence="1">
    <location>
        <begin position="190"/>
        <end position="216"/>
    </location>
</feature>
<gene>
    <name evidence="2" type="ORF">GA0061105_12636</name>
</gene>
<evidence type="ECO:0000256" key="1">
    <source>
        <dbReference type="SAM" id="MobiDB-lite"/>
    </source>
</evidence>
<protein>
    <recommendedName>
        <fullName evidence="4">DUF2277 domain-containing protein</fullName>
    </recommendedName>
</protein>
<feature type="compositionally biased region" description="Basic residues" evidence="1">
    <location>
        <begin position="207"/>
        <end position="216"/>
    </location>
</feature>
<name>A0A1C3YBY4_9HYPH</name>
<evidence type="ECO:0000313" key="3">
    <source>
        <dbReference type="Proteomes" id="UP000198723"/>
    </source>
</evidence>
<organism evidence="2 3">
    <name type="scientific">Rhizobium aethiopicum</name>
    <dbReference type="NCBI Taxonomy" id="1138170"/>
    <lineage>
        <taxon>Bacteria</taxon>
        <taxon>Pseudomonadati</taxon>
        <taxon>Pseudomonadota</taxon>
        <taxon>Alphaproteobacteria</taxon>
        <taxon>Hyphomicrobiales</taxon>
        <taxon>Rhizobiaceae</taxon>
        <taxon>Rhizobium/Agrobacterium group</taxon>
        <taxon>Rhizobium</taxon>
    </lineage>
</organism>
<sequence>MKYEGAAGSPSPGKPCRTPPSALPGISPTRREIGKRLDHCSLAIIAQQLYGSYLGSDHAQPISTLVGEMAGRPEGGTARHNETGYPIGSIGSGDNHSRTWPVAFGAHATTFHAKTLPSGGQRKSREQAMCRNIKPLFNFDPPATDEEIHDAALQFVRKLSGTTKPSKRNEAAFERAVSSIAACARELLDSMETSQPPRDREEVAAKARAKSAMRFA</sequence>
<dbReference type="AlphaFoldDB" id="A0A1C3YBY4"/>
<dbReference type="InterPro" id="IPR018735">
    <property type="entry name" value="DUF2277"/>
</dbReference>